<gene>
    <name evidence="2" type="ORF">IFDJLNFL_5726</name>
    <name evidence="3" type="ORF">MTDSW087_04889</name>
</gene>
<evidence type="ECO:0000313" key="2">
    <source>
        <dbReference type="EMBL" id="GJD59795.1"/>
    </source>
</evidence>
<dbReference type="RefSeq" id="WP_144767491.1">
    <property type="nucleotide sequence ID" value="NZ_BPQI01000259.1"/>
</dbReference>
<evidence type="ECO:0000313" key="4">
    <source>
        <dbReference type="Proteomes" id="UP000401717"/>
    </source>
</evidence>
<reference evidence="3 4" key="1">
    <citation type="submission" date="2019-06" db="EMBL/GenBank/DDBJ databases">
        <authorList>
            <person name="Rodrigo-Torres L."/>
            <person name="Arahal R. D."/>
            <person name="Lucena T."/>
        </authorList>
    </citation>
    <scope>NUCLEOTIDE SEQUENCE [LARGE SCALE GENOMIC DNA]</scope>
    <source>
        <strain evidence="3 4">SW08-7</strain>
    </source>
</reference>
<evidence type="ECO:0000313" key="3">
    <source>
        <dbReference type="EMBL" id="VUF15154.1"/>
    </source>
</evidence>
<reference evidence="2" key="3">
    <citation type="submission" date="2021-08" db="EMBL/GenBank/DDBJ databases">
        <authorList>
            <person name="Tani A."/>
            <person name="Ola A."/>
            <person name="Ogura Y."/>
            <person name="Katsura K."/>
            <person name="Hayashi T."/>
        </authorList>
    </citation>
    <scope>NUCLEOTIDE SEQUENCE</scope>
    <source>
        <strain evidence="2">DSM 22415</strain>
    </source>
</reference>
<keyword evidence="5" id="KW-1185">Reference proteome</keyword>
<evidence type="ECO:0000313" key="5">
    <source>
        <dbReference type="Proteomes" id="UP001055303"/>
    </source>
</evidence>
<accession>A0A564G540</accession>
<dbReference type="OrthoDB" id="435394at2"/>
<evidence type="ECO:0008006" key="6">
    <source>
        <dbReference type="Google" id="ProtNLM"/>
    </source>
</evidence>
<dbReference type="CDD" id="cd07998">
    <property type="entry name" value="WGR_DNA_ligase"/>
    <property type="match status" value="1"/>
</dbReference>
<name>A0A564G540_9HYPH</name>
<dbReference type="Gene3D" id="2.20.140.10">
    <property type="entry name" value="WGR domain"/>
    <property type="match status" value="1"/>
</dbReference>
<dbReference type="EMBL" id="CABFVH010000047">
    <property type="protein sequence ID" value="VUF15154.1"/>
    <property type="molecule type" value="Genomic_DNA"/>
</dbReference>
<proteinExistence type="predicted"/>
<sequence length="1048" mass="111901">MKVVRSARLHLREGSSDKVYEVDLVENDAVAASERFLVNVRYGRRGAALREGSKTPRPVAGDAATKVFDSVVVSKLNGGYRHADRPEPGGAARAAEGLAEGLAGPEGREAVLLARLAECRRGRWPDRERERLLWRIGQLRLASAAPDLLALAQAIGPAEASYALVWALARAAGAEAAAALEAVAAATRSTVIRDLARFALVSPLMGAHRHVAVEEPDLPGMVDRPARAGDPDGLVGALTALAEHDPGRLGPALVALGRRAQAEAGLHAALCAALPRLPARPPYLIGLRRLFKQAEMADDAGLFGATARRIETATAMYRAGRSHAYLPELGHSVALRGERGRPDARIGLSTATLRYLKRRIWRALRKRGEAGDPAFAEMAAGFLLGLHPKDLTQRVAWTVWARRPDGSWGPQPRARGPLAANWTASQLLYRNAAQARPRPGSLTFLEEAEIDPESRGEAFPELWRARPDLALRLAAEGRIEPVAMLGLRLLRADPAARDALTPAGLERLLAAAFPAVQGLALEIARERLARGEAGPELLAALVGAPLPEARALALRRIEAEAALPWSSPPLAFALLTSPAPEVGEALVRLAGARALPPEAAAALAGRLVDWLRAMPPVLDETARARIRAMRAGLPLLWPAHGLPVAGADVAALMAHAAAEVAAAGIALLARSDLDAEGLPAERWEALTGSDSEEVREAALGLLARLGDARLKLHADRILAFASGPSSPLRRAARPLVRRLAEADPDLAPRLARELIGSLFHAAPDEAYAADVIDLLREALPGELAALDAGTLWRLLQARAKGAQRLGAALLDERPAATFSVRQIARLGDHPHLSVRRWAMAAYAAEPARFQAEAADAVLLVESGWPETLAFARSQFEAWPEAAWSPAVLAVVTDSVRPEVLAFARHLLRSRLRPGDAEAQLLRLLEHPSPAMHLLVTELLTEEAVASEEAFAKLIPLARIVMLQVLKGRIAKDRMAAFLRAEALRSRARAESLLPLFADLSLSGTARDRTAAILALRDIAEAHPGLGTPLARHRPEARPGAGSVSEAAR</sequence>
<evidence type="ECO:0000256" key="1">
    <source>
        <dbReference type="SAM" id="MobiDB-lite"/>
    </source>
</evidence>
<reference evidence="2" key="2">
    <citation type="journal article" date="2021" name="Front. Microbiol.">
        <title>Comprehensive Comparative Genomics and Phenotyping of Methylobacterium Species.</title>
        <authorList>
            <person name="Alessa O."/>
            <person name="Ogura Y."/>
            <person name="Fujitani Y."/>
            <person name="Takami H."/>
            <person name="Hayashi T."/>
            <person name="Sahin N."/>
            <person name="Tani A."/>
        </authorList>
    </citation>
    <scope>NUCLEOTIDE SEQUENCE</scope>
    <source>
        <strain evidence="2">DSM 22415</strain>
    </source>
</reference>
<organism evidence="3 4">
    <name type="scientific">Methylobacterium dankookense</name>
    <dbReference type="NCBI Taxonomy" id="560405"/>
    <lineage>
        <taxon>Bacteria</taxon>
        <taxon>Pseudomonadati</taxon>
        <taxon>Pseudomonadota</taxon>
        <taxon>Alphaproteobacteria</taxon>
        <taxon>Hyphomicrobiales</taxon>
        <taxon>Methylobacteriaceae</taxon>
        <taxon>Methylobacterium</taxon>
    </lineage>
</organism>
<dbReference type="Proteomes" id="UP001055303">
    <property type="component" value="Unassembled WGS sequence"/>
</dbReference>
<dbReference type="SUPFAM" id="SSF48371">
    <property type="entry name" value="ARM repeat"/>
    <property type="match status" value="1"/>
</dbReference>
<dbReference type="AlphaFoldDB" id="A0A564G540"/>
<dbReference type="InterPro" id="IPR016024">
    <property type="entry name" value="ARM-type_fold"/>
</dbReference>
<dbReference type="EMBL" id="BPQI01000259">
    <property type="protein sequence ID" value="GJD59795.1"/>
    <property type="molecule type" value="Genomic_DNA"/>
</dbReference>
<protein>
    <recommendedName>
        <fullName evidence="6">WGR domain-containing protein</fullName>
    </recommendedName>
</protein>
<feature type="region of interest" description="Disordered" evidence="1">
    <location>
        <begin position="1025"/>
        <end position="1048"/>
    </location>
</feature>
<dbReference type="Proteomes" id="UP000401717">
    <property type="component" value="Unassembled WGS sequence"/>
</dbReference>